<feature type="domain" description="Cadherin" evidence="19">
    <location>
        <begin position="3711"/>
        <end position="3805"/>
    </location>
</feature>
<evidence type="ECO:0000256" key="5">
    <source>
        <dbReference type="ARBA" id="ARBA00022701"/>
    </source>
</evidence>
<evidence type="ECO:0000256" key="13">
    <source>
        <dbReference type="ARBA" id="ARBA00023175"/>
    </source>
</evidence>
<evidence type="ECO:0000256" key="1">
    <source>
        <dbReference type="ARBA" id="ARBA00004245"/>
    </source>
</evidence>
<keyword evidence="10" id="KW-0243">Dynein</keyword>
<dbReference type="InterPro" id="IPR024743">
    <property type="entry name" value="Dynein_HC_stalk"/>
</dbReference>
<protein>
    <submittedName>
        <fullName evidence="21">AAA_6 domain-containing protein</fullName>
    </submittedName>
</protein>
<evidence type="ECO:0000256" key="4">
    <source>
        <dbReference type="ARBA" id="ARBA00022490"/>
    </source>
</evidence>
<dbReference type="Pfam" id="PF12781">
    <property type="entry name" value="AAA_9"/>
    <property type="match status" value="1"/>
</dbReference>
<keyword evidence="14" id="KW-0206">Cytoskeleton</keyword>
<dbReference type="InterPro" id="IPR020894">
    <property type="entry name" value="Cadherin_CS"/>
</dbReference>
<keyword evidence="13" id="KW-0505">Motor protein</keyword>
<evidence type="ECO:0000256" key="6">
    <source>
        <dbReference type="ARBA" id="ARBA00022737"/>
    </source>
</evidence>
<dbReference type="CDD" id="cd11304">
    <property type="entry name" value="Cadherin_repeat"/>
    <property type="match status" value="5"/>
</dbReference>
<dbReference type="InterPro" id="IPR035699">
    <property type="entry name" value="AAA_6"/>
</dbReference>
<dbReference type="InterPro" id="IPR027417">
    <property type="entry name" value="P-loop_NTPase"/>
</dbReference>
<dbReference type="InterPro" id="IPR041589">
    <property type="entry name" value="DNAH3_AAA_lid_1"/>
</dbReference>
<dbReference type="GO" id="GO:0005886">
    <property type="term" value="C:plasma membrane"/>
    <property type="evidence" value="ECO:0007669"/>
    <property type="project" value="InterPro"/>
</dbReference>
<dbReference type="Gene3D" id="3.10.490.20">
    <property type="match status" value="1"/>
</dbReference>
<dbReference type="GO" id="GO:0005874">
    <property type="term" value="C:microtubule"/>
    <property type="evidence" value="ECO:0007669"/>
    <property type="project" value="UniProtKB-KW"/>
</dbReference>
<dbReference type="InterPro" id="IPR042219">
    <property type="entry name" value="AAA_lid_11_sf"/>
</dbReference>
<dbReference type="InterPro" id="IPR043157">
    <property type="entry name" value="Dynein_AAA1S"/>
</dbReference>
<feature type="compositionally biased region" description="Low complexity" evidence="17">
    <location>
        <begin position="4303"/>
        <end position="4322"/>
    </location>
</feature>
<dbReference type="InterPro" id="IPR024317">
    <property type="entry name" value="Dynein_heavy_chain_D4_dom"/>
</dbReference>
<feature type="compositionally biased region" description="Polar residues" evidence="17">
    <location>
        <begin position="3382"/>
        <end position="3415"/>
    </location>
</feature>
<sequence>AAGFRTLDLLSAAPAQAGHVALQLLWTSQSEEAVTQAKSDRKIMQQTSDRFQAILTDLIGATTSQDLPKLQRARAEALVTLQLHLRDSFEELLRAQVRHISEFEWQRRIRFYLRNESRGHCTISITDVDLPYMNEFLGCPERLVATPLTERCSIAMAQALGMALGAMLAGPTGAGKTETAKDVGRTLGRYVVLLNCSDQIDYRALGRIVKGLAQSGSWGCLDEFNRMDPSVMSVAAQQVSLALACKKERRQQFVFTDGDTVELNAEFAVFITTSPGYPGRLELPENLKTSFRPVAMVTPDATAVLRVRLTAAGYQLQAAGQLARKTVALLRACDDQLSHRPQYDFGMRTAVAAGRALVAARRELLTTAQKQPPVQTSARFDSLSFNRRPSLSASGYHQLQQLQQQQQQDSEQSVAVRALRDALLPRLDESDEPQLLSLLEDLFPGCGPGPDRRPAAPDVEAAVARQVENLGLTPHPAWMHKCAQLYETQLNRHGVILLGESGSGKTSCGAVLLRALAELGAPRRELRLNPKALGDGAPAERLFGKLDAASNDWRDGVFSALWRRIRRAKREQQQQHQQQAAWLVLDGPIDAVWVESLNSVLDDNRLLTLANGDRISMALGCRVLFEVDSIQNATPSTVSRNGLVHFGPGVLDWQPVLAAWLAQLQDWQRAPVKAIFEAGFPGGLGFVMQNLRTKITNNQAKEHVRYKSDLVIQLPKEFTNRPLLPPTTFNGGEDASTATAATIFDFYVDSVSGEWLHWSQLLPGRPRPATASSTSEEALPVARPVTHSDAVRMDYLIRTAARGGGVLLVGGPGVGKTTAARAYGAAACDPESHLFRHVAFSSASTPSAFQRSVESYRLTMFIDDIGMPDRDAWGDQPTSEALRQLMESGGFYNLKKPGEFTTIVDVHFLAAMAHPGAGRGDIPARLKRQFRIFNCCLPSPASLDKIYGSLAAGHFSVERGFTEDVCAVAERLVAATRRLWQRARIKLAPTPARFHCQFTMRDLGRVWQGMMNAAPKTATSPAALIALWRHECARSMSDRLPEPADRDWLERMARLTAEEECGAAAAVAAGGDAGLFVHFLPNGDAPGSEARSSATPAEIWEAVKGVSLYQQARSDDQLTGRLSDCLAAYNKAAKEAADPVGMPSLGNMVLFDEAVAHLARVSRIIRTPSGHALLLGPPGCGRRSLTRLAAFAAGQTVRRPDPSCRYSQASLIEDLRQLHRTAGLQNSGVTFLLTEADLSSDDEGPLETINSLLAVGEVPGLFSRDELEEMLGELVPAMKRDFPRRQPTNENLLDYYSNRLSRNLHLVLCLSPQEPLLRQRVLRYPGLLSGCTVDWYRPWPRPALISVSRHFLASRRVEFGDDLEDSVVAAMAQFQVAAAEVADEQLRKCGRRGDATTQAFLGFAAAFADVYSSRRDELDLRASRMDTGLRKLLDAAGSVGGLARDLSAKEAALVDISRVADEALKELTETASTMQEIREQVDVVRERAQSLVEAMDVDREIAEEKLEAAKPALEEAETALQTLKPADISTVKKLAKPPHLIMRIMDCVLLLFRRHIDPVTMDPEKNCIKPSWSEALKLLSGDFLGALLNFPKDTINGETAELLQPYFEMEDYTMETARKVSGNVAGLCAWTQAMATFYSINKDVMPLKLTNSIGSVRRRVVILDNPQVAMSFARATINSLLAVGEVPGLFSRDELEEMLGELVPAMKRDFPRRQPTNENLLDYYSNRLSRNLHLVLCLSPQEPLLRQRVLRYPGLLSGCTVDWYRPWPRPALISVSRHFLASRRVEFGDDLEDSVVAAMAQFQVAAAEVADEQLRKCGRRGDATTQAFLGFAAAFADVYSSRRDELDLRASRMDTGLRKLLDAAGSVGGLARDLSAKEAALVDISRVADEALKELTETASTMQEIREQVDVVRERAQSLVEAMDVDREIAEEKLEAAKPALEEAETALQTLKPADISTVKKLAKPPHLIMRIMDCVLLLFRRHIDPVTMDPEKNCIKPSWSEALKLLSGDFLGALLNFPKDTINGETAELLQPYFEMEDYTMETARKVSGNVAGLCAWTQAMATFYSINKDVMPLKLTNSIGSVRRRVVILDNPQVAMSFARAVSCVTRKEEVDDEEEAQKSLRANLAIQEGRLSRTRRELRHAQLTMAEREAELEAAQERYDTAVAQKQTLTAEVEFCRKKVHNATALIEGLSAERIRWTEASKGLETLRHRLLGDTLLATAFVAYGGPLTTEFRELAVRAWKKELMLDKIIFTDEPSALVSALVDPTSQDEWRLLGLPGDDSSAQSALVVSRQAAAGRWPLLVDPHGLGRTWLRSCLEQRHRGPVTITAPSLRGFRAALEEAATAGRPIIVEDVGGGRLHPLLAGLLATAAALVGRIRIGEKLVDVADGFQLYLTCRQAAPAHPADVHALTAVVDFGVTPGGLEERLLDTVAEAEKPEQEAERAKLLAEAGQQRRRLEQLEEGLLRRLSDTDGALVDDASLVEVLREAKQASEEARERLSAATEGEARLCRAREELRPVASRGRLLYCLVADLALLSPMYSQSLDLFLRHYRASLAEAVKSPIALRRIANLIDSLTRRVYRATSRGLYAADRAAYSLLLALRLQTASGHVRPDELDVLLRAGADVDASEVGVKPQRRWLSDAVWLNAHALSRLAHFSLIVDQLTNNERAWRAWYEEETPELADPPDGYARLGAFHRLLLVRCLAPERTPAMAARYVSETLGPSFADESADTSGSGGGGGLEALAEEAGQRRAPLLCLLAPGCGDPVTDGVERLARRQGVPCSVVALGRCEQQQQQQQHQTHSQQHPTHSQQQQQPSNTLGEVLARRLLHSAITEGRWLVLQNLHLCSAAFLDELSDTLAAWSAAAAAASAASGNSGGGVGGSGAGTGGASSTSAPMSGETSAAAAASAAATAAGGDVVIATAAAALASAAAAVSSGTGGSAGGGGGGVDGQLEGGVVSGGGIGGFRCWLTSEPLQASAAAGFPAALIGGSLKFTADQPASVRAGLARTFAQIGAEQLESNGTPQWRPMLFCAAFLHAAVNARLCFGAVGWSAEPRLSPTDLGAALQALQNHLDEVDARRGVAWPAVRHMIGEVAFGGRFLDDWDRRLLSVYCRLWLTESLLTDSFQFARGGYRLPRCRNVDEFRAFVEALPAIDTPETFGLHANADVGCQRVRANAILESVCLMQHYPPSQRLSGLADRRSIADISEDVLGKLPDEFGPTEIRDRLRKLDHQQRPLNVFLRTELNRMHRLLTAALADLAALAASSEDVIEAAELVDLPDTLLDVLEALRELRVPTRWLRLAWEEESPSESVESPGGLAVWLTDLRERHAQLRSWLVEGRPPAAHWLAGYFRPAAFLVALRQEAVRARRGWSLETVHLASDTGNSKTKTGNSKTGIPEGNSKTGNSGCTTQTAQAHGLSPPDGAFVHGLVLDGAGWDRRNSRLTEAAPKAGPVQLPLVHLFAVCSSGGGGAGGAGGGSGAGSTGLYECPVYTRSERGQKRQLCCLQLRSQRDPEHWTLRGVIFCQIQPSQTMQQLQRLALGLLLLPVVSWVSASVTYLARQTISEGPSSSSGSFRLDALSLVRQQGGMPDAERVSFYKAAPPFAIESSGVIVLHGALDREQLCQPPLRPSPCADEDAARGLAKAIPSDCCVLLRLEARSAGGGGIREFHIRLDVEDINDSPPVFEAYTEQRFVRISEGDRSTGQEIRLPSATDADSAENGIAEYRLTDKRPNATAFDSYFSLIDATGSAFKLEPKLRVIHPLDREQVPQFAVALLAVDKGRPQLTGSLSFTIDVLDLNDHTPEIVSLRPGRLLRINETDGRYGKLTVATFNVSDPDSGDNGRIACHIRSVAGSAHRAERYFEVGPAQGVRYGTSTGGLTVWELRSVGQLDYEEVRQFTFSIVASDSGSPRLSSSVSLTVELINVDDHPMKISFRSHGGQKQRVEVPENQAPGAAVASVEVRDHDIELPTDYNRIECRLGSGSEAHFRLEEKPLIERMREFRLRTSVTFDREVQSAYQVLVHCRDRESSATATATLTVRVGDLNDNPPLLNSAVYRGRVEENCVRRTLVAMETAVKAVDPDSYPNNQILYRLSGGDTEERLPFSINAQGELYTEADLDFERRRSYTFNVTAYNQNNESQSSTAEVRIDIVDMNDNPPVIVGHDVGYRFSVVEEAAPLSVGFINATDEDTQPENRLLQFRILSPGDRQLGRLPPGFLTTPDADKYFRIDQRSGELQVKTRIDRETHPHFQFYVLVENIRQLQPPSAPRQGGIDQQPMHSVASSSITTVYVQVINVNDHPPRLCRLASSSSQSQSSLPSARTSSGSSAAICPEPNGPIPITFAESSGIAVGHAVAEPKCTGFPFEVRDADDGESNLAAEFLPRLENLTELVDGRLVAAPDAEFSLEGPQTLCIRRLPASKLERQEFRVRLRLEDVRPPGHSSSYDCRILVVRLREPPPPPPGSTTRREGGGRKGAADQFAEAGAAADRRHFVIVVSLVTVVVFLIVFAFAFVLFFYVRRLDNSMDKDCEPDRCVTVPLKTRPSVTGTLGGGGGGGGGGSGGGCGGTAGGPQ</sequence>
<evidence type="ECO:0000256" key="14">
    <source>
        <dbReference type="ARBA" id="ARBA00023212"/>
    </source>
</evidence>
<evidence type="ECO:0000256" key="10">
    <source>
        <dbReference type="ARBA" id="ARBA00023017"/>
    </source>
</evidence>
<keyword evidence="12 18" id="KW-0472">Membrane</keyword>
<feature type="domain" description="Cadherin" evidence="19">
    <location>
        <begin position="3828"/>
        <end position="3934"/>
    </location>
</feature>
<feature type="coiled-coil region" evidence="16">
    <location>
        <begin position="1460"/>
        <end position="1505"/>
    </location>
</feature>
<keyword evidence="9" id="KW-0067">ATP-binding</keyword>
<dbReference type="InterPro" id="IPR026983">
    <property type="entry name" value="DHC"/>
</dbReference>
<dbReference type="InterPro" id="IPR041228">
    <property type="entry name" value="Dynein_C"/>
</dbReference>
<feature type="region of interest" description="Disordered" evidence="17">
    <location>
        <begin position="2794"/>
        <end position="2819"/>
    </location>
</feature>
<dbReference type="Pfam" id="PF00028">
    <property type="entry name" value="Cadherin"/>
    <property type="match status" value="5"/>
</dbReference>
<proteinExistence type="inferred from homology"/>
<dbReference type="Gene3D" id="1.20.920.30">
    <property type="match status" value="1"/>
</dbReference>
<feature type="region of interest" description="Disordered" evidence="17">
    <location>
        <begin position="4451"/>
        <end position="4474"/>
    </location>
</feature>
<feature type="compositionally biased region" description="Gly residues" evidence="17">
    <location>
        <begin position="2876"/>
        <end position="2890"/>
    </location>
</feature>
<dbReference type="Gene3D" id="1.10.8.710">
    <property type="match status" value="1"/>
</dbReference>
<feature type="compositionally biased region" description="Basic and acidic residues" evidence="17">
    <location>
        <begin position="4463"/>
        <end position="4473"/>
    </location>
</feature>
<feature type="coiled-coil region" evidence="16">
    <location>
        <begin position="2134"/>
        <end position="2175"/>
    </location>
</feature>
<evidence type="ECO:0000256" key="8">
    <source>
        <dbReference type="ARBA" id="ARBA00022837"/>
    </source>
</evidence>
<evidence type="ECO:0000256" key="11">
    <source>
        <dbReference type="ARBA" id="ARBA00023054"/>
    </source>
</evidence>
<dbReference type="Gene3D" id="3.40.50.300">
    <property type="entry name" value="P-loop containing nucleotide triphosphate hydrolases"/>
    <property type="match status" value="5"/>
</dbReference>
<dbReference type="GO" id="GO:0005524">
    <property type="term" value="F:ATP binding"/>
    <property type="evidence" value="ECO:0007669"/>
    <property type="project" value="UniProtKB-KW"/>
</dbReference>
<evidence type="ECO:0000256" key="16">
    <source>
        <dbReference type="SAM" id="Coils"/>
    </source>
</evidence>
<evidence type="ECO:0000256" key="9">
    <source>
        <dbReference type="ARBA" id="ARBA00022840"/>
    </source>
</evidence>
<dbReference type="GO" id="GO:0030286">
    <property type="term" value="C:dynein complex"/>
    <property type="evidence" value="ECO:0007669"/>
    <property type="project" value="UniProtKB-KW"/>
</dbReference>
<dbReference type="PANTHER" id="PTHR46961">
    <property type="entry name" value="DYNEIN HEAVY CHAIN 1, AXONEMAL-LIKE PROTEIN"/>
    <property type="match status" value="1"/>
</dbReference>
<dbReference type="Pfam" id="PF12774">
    <property type="entry name" value="AAA_6"/>
    <property type="match status" value="2"/>
</dbReference>
<feature type="domain" description="Cadherin" evidence="19">
    <location>
        <begin position="4051"/>
        <end position="4159"/>
    </location>
</feature>
<dbReference type="Gene3D" id="1.20.920.20">
    <property type="match status" value="2"/>
</dbReference>
<dbReference type="InterPro" id="IPR041658">
    <property type="entry name" value="AAA_lid_11"/>
</dbReference>
<dbReference type="GO" id="GO:0007156">
    <property type="term" value="P:homophilic cell adhesion via plasma membrane adhesion molecules"/>
    <property type="evidence" value="ECO:0007669"/>
    <property type="project" value="InterPro"/>
</dbReference>
<feature type="region of interest" description="Disordered" evidence="17">
    <location>
        <begin position="2874"/>
        <end position="2899"/>
    </location>
</feature>
<keyword evidence="4" id="KW-0963">Cytoplasm</keyword>
<keyword evidence="8 15" id="KW-0106">Calcium</keyword>
<feature type="region of interest" description="Disordered" evidence="17">
    <location>
        <begin position="3382"/>
        <end position="3420"/>
    </location>
</feature>
<dbReference type="Proteomes" id="UP000095280">
    <property type="component" value="Unplaced"/>
</dbReference>
<evidence type="ECO:0000256" key="17">
    <source>
        <dbReference type="SAM" id="MobiDB-lite"/>
    </source>
</evidence>
<dbReference type="InterPro" id="IPR043160">
    <property type="entry name" value="Dynein_C_barrel"/>
</dbReference>
<dbReference type="Pfam" id="PF12777">
    <property type="entry name" value="MT"/>
    <property type="match status" value="3"/>
</dbReference>
<dbReference type="Gene3D" id="1.20.1270.280">
    <property type="match status" value="1"/>
</dbReference>
<dbReference type="Gene3D" id="1.10.8.720">
    <property type="entry name" value="Region D6 of dynein motor"/>
    <property type="match status" value="1"/>
</dbReference>
<dbReference type="GO" id="GO:0005509">
    <property type="term" value="F:calcium ion binding"/>
    <property type="evidence" value="ECO:0007669"/>
    <property type="project" value="UniProtKB-UniRule"/>
</dbReference>
<dbReference type="Pfam" id="PF18199">
    <property type="entry name" value="Dynein_C"/>
    <property type="match status" value="1"/>
</dbReference>
<feature type="compositionally biased region" description="Gly residues" evidence="17">
    <location>
        <begin position="4545"/>
        <end position="4569"/>
    </location>
</feature>
<dbReference type="PROSITE" id="PS50268">
    <property type="entry name" value="CADHERIN_2"/>
    <property type="match status" value="5"/>
</dbReference>
<dbReference type="PROSITE" id="PS00232">
    <property type="entry name" value="CADHERIN_1"/>
    <property type="match status" value="2"/>
</dbReference>
<evidence type="ECO:0000259" key="19">
    <source>
        <dbReference type="PROSITE" id="PS50268"/>
    </source>
</evidence>
<feature type="region of interest" description="Disordered" evidence="17">
    <location>
        <begin position="4302"/>
        <end position="4325"/>
    </location>
</feature>
<dbReference type="Pfam" id="PF17857">
    <property type="entry name" value="AAA_lid_1"/>
    <property type="match status" value="1"/>
</dbReference>
<feature type="domain" description="Cadherin" evidence="19">
    <location>
        <begin position="3938"/>
        <end position="4050"/>
    </location>
</feature>
<feature type="coiled-coil region" evidence="16">
    <location>
        <begin position="1888"/>
        <end position="1933"/>
    </location>
</feature>
<dbReference type="Pfam" id="PF12780">
    <property type="entry name" value="AAA_8"/>
    <property type="match status" value="2"/>
</dbReference>
<feature type="domain" description="Cadherin" evidence="19">
    <location>
        <begin position="4162"/>
        <end position="4301"/>
    </location>
</feature>
<evidence type="ECO:0000313" key="21">
    <source>
        <dbReference type="WBParaSite" id="maker-uti_cns_0014294-snap-gene-0.2-mRNA-1"/>
    </source>
</evidence>
<dbReference type="Gene3D" id="6.10.140.1060">
    <property type="match status" value="1"/>
</dbReference>
<dbReference type="Pfam" id="PF18198">
    <property type="entry name" value="AAA_lid_11"/>
    <property type="match status" value="1"/>
</dbReference>
<dbReference type="FunFam" id="2.60.40.60:FF:000092">
    <property type="entry name" value="Protocadherin 8"/>
    <property type="match status" value="1"/>
</dbReference>
<dbReference type="GO" id="GO:0007018">
    <property type="term" value="P:microtubule-based movement"/>
    <property type="evidence" value="ECO:0007669"/>
    <property type="project" value="InterPro"/>
</dbReference>
<feature type="coiled-coil region" evidence="16">
    <location>
        <begin position="2445"/>
        <end position="2507"/>
    </location>
</feature>
<organism evidence="20 21">
    <name type="scientific">Macrostomum lignano</name>
    <dbReference type="NCBI Taxonomy" id="282301"/>
    <lineage>
        <taxon>Eukaryota</taxon>
        <taxon>Metazoa</taxon>
        <taxon>Spiralia</taxon>
        <taxon>Lophotrochozoa</taxon>
        <taxon>Platyhelminthes</taxon>
        <taxon>Rhabditophora</taxon>
        <taxon>Macrostomorpha</taxon>
        <taxon>Macrostomida</taxon>
        <taxon>Macrostomidae</taxon>
        <taxon>Macrostomum</taxon>
    </lineage>
</organism>
<keyword evidence="7" id="KW-0547">Nucleotide-binding</keyword>
<keyword evidence="6" id="KW-0677">Repeat</keyword>
<dbReference type="Gene3D" id="1.10.8.1220">
    <property type="match status" value="1"/>
</dbReference>
<comment type="subcellular location">
    <subcellularLocation>
        <location evidence="1">Cytoplasm</location>
        <location evidence="1">Cytoskeleton</location>
    </subcellularLocation>
    <subcellularLocation>
        <location evidence="2">Membrane</location>
    </subcellularLocation>
</comment>
<evidence type="ECO:0000256" key="3">
    <source>
        <dbReference type="ARBA" id="ARBA00008887"/>
    </source>
</evidence>
<evidence type="ECO:0000256" key="2">
    <source>
        <dbReference type="ARBA" id="ARBA00004370"/>
    </source>
</evidence>
<dbReference type="GO" id="GO:0045505">
    <property type="term" value="F:dynein intermediate chain binding"/>
    <property type="evidence" value="ECO:0007669"/>
    <property type="project" value="InterPro"/>
</dbReference>
<evidence type="ECO:0000256" key="18">
    <source>
        <dbReference type="SAM" id="Phobius"/>
    </source>
</evidence>
<feature type="transmembrane region" description="Helical" evidence="18">
    <location>
        <begin position="4489"/>
        <end position="4515"/>
    </location>
</feature>
<dbReference type="GO" id="GO:0051959">
    <property type="term" value="F:dynein light intermediate chain binding"/>
    <property type="evidence" value="ECO:0007669"/>
    <property type="project" value="InterPro"/>
</dbReference>
<evidence type="ECO:0000256" key="7">
    <source>
        <dbReference type="ARBA" id="ARBA00022741"/>
    </source>
</evidence>
<accession>A0A1I8IN97</accession>
<dbReference type="SUPFAM" id="SSF52540">
    <property type="entry name" value="P-loop containing nucleoside triphosphate hydrolases"/>
    <property type="match status" value="4"/>
</dbReference>
<dbReference type="FunFam" id="3.40.50.300:FF:000063">
    <property type="entry name" value="dynein heavy chain 6, axonemal"/>
    <property type="match status" value="1"/>
</dbReference>
<keyword evidence="18" id="KW-1133">Transmembrane helix</keyword>
<comment type="similarity">
    <text evidence="3">Belongs to the dynein heavy chain family.</text>
</comment>
<dbReference type="Gene3D" id="1.20.58.1120">
    <property type="match status" value="1"/>
</dbReference>
<feature type="compositionally biased region" description="Low complexity" evidence="17">
    <location>
        <begin position="2794"/>
        <end position="2817"/>
    </location>
</feature>
<dbReference type="PRINTS" id="PR00205">
    <property type="entry name" value="CADHERIN"/>
</dbReference>
<dbReference type="InterPro" id="IPR015919">
    <property type="entry name" value="Cadherin-like_sf"/>
</dbReference>
<name>A0A1I8IN97_9PLAT</name>
<dbReference type="PANTHER" id="PTHR46961:SF19">
    <property type="entry name" value="DYNEIN HEAVY CHAIN 5, AXONEMAL"/>
    <property type="match status" value="1"/>
</dbReference>
<dbReference type="WBParaSite" id="maker-uti_cns_0014294-snap-gene-0.2-mRNA-1">
    <property type="protein sequence ID" value="maker-uti_cns_0014294-snap-gene-0.2-mRNA-1"/>
    <property type="gene ID" value="maker-uti_cns_0014294-snap-gene-0.2"/>
</dbReference>
<dbReference type="InterPro" id="IPR035706">
    <property type="entry name" value="AAA_9"/>
</dbReference>
<keyword evidence="18" id="KW-0812">Transmembrane</keyword>
<reference evidence="21" key="1">
    <citation type="submission" date="2016-11" db="UniProtKB">
        <authorList>
            <consortium name="WormBaseParasite"/>
        </authorList>
    </citation>
    <scope>IDENTIFICATION</scope>
</reference>
<dbReference type="SMART" id="SM00112">
    <property type="entry name" value="CA"/>
    <property type="match status" value="5"/>
</dbReference>
<dbReference type="SMART" id="SM00382">
    <property type="entry name" value="AAA"/>
    <property type="match status" value="4"/>
</dbReference>
<evidence type="ECO:0000256" key="12">
    <source>
        <dbReference type="ARBA" id="ARBA00023136"/>
    </source>
</evidence>
<feature type="region of interest" description="Disordered" evidence="17">
    <location>
        <begin position="4542"/>
        <end position="4569"/>
    </location>
</feature>
<evidence type="ECO:0000256" key="15">
    <source>
        <dbReference type="PROSITE-ProRule" id="PRU00043"/>
    </source>
</evidence>
<dbReference type="SUPFAM" id="SSF49313">
    <property type="entry name" value="Cadherin-like"/>
    <property type="match status" value="5"/>
</dbReference>
<keyword evidence="11 16" id="KW-0175">Coiled coil</keyword>
<evidence type="ECO:0000313" key="20">
    <source>
        <dbReference type="Proteomes" id="UP000095280"/>
    </source>
</evidence>
<keyword evidence="5" id="KW-0493">Microtubule</keyword>
<dbReference type="InterPro" id="IPR002126">
    <property type="entry name" value="Cadherin-like_dom"/>
</dbReference>
<keyword evidence="20" id="KW-1185">Reference proteome</keyword>
<dbReference type="Pfam" id="PF12775">
    <property type="entry name" value="AAA_7"/>
    <property type="match status" value="1"/>
</dbReference>
<dbReference type="InterPro" id="IPR003593">
    <property type="entry name" value="AAA+_ATPase"/>
</dbReference>
<dbReference type="Gene3D" id="2.60.40.60">
    <property type="entry name" value="Cadherins"/>
    <property type="match status" value="5"/>
</dbReference>